<feature type="non-terminal residue" evidence="9">
    <location>
        <position position="1"/>
    </location>
</feature>
<dbReference type="PANTHER" id="PTHR43406">
    <property type="entry name" value="TRYPTOPHAN SYNTHASE, ALPHA CHAIN"/>
    <property type="match status" value="1"/>
</dbReference>
<comment type="catalytic activity">
    <reaction evidence="8">
        <text>(1S,2R)-1-C-(indol-3-yl)glycerol 3-phosphate + L-serine = D-glyceraldehyde 3-phosphate + L-tryptophan + H2O</text>
        <dbReference type="Rhea" id="RHEA:10532"/>
        <dbReference type="ChEBI" id="CHEBI:15377"/>
        <dbReference type="ChEBI" id="CHEBI:33384"/>
        <dbReference type="ChEBI" id="CHEBI:57912"/>
        <dbReference type="ChEBI" id="CHEBI:58866"/>
        <dbReference type="ChEBI" id="CHEBI:59776"/>
        <dbReference type="EC" id="4.2.1.20"/>
    </reaction>
</comment>
<dbReference type="Gene3D" id="3.20.20.70">
    <property type="entry name" value="Aldolase class I"/>
    <property type="match status" value="1"/>
</dbReference>
<comment type="pathway">
    <text evidence="1">Amino-acid biosynthesis; L-tryptophan biosynthesis; L-tryptophan from chorismate: step 5/5.</text>
</comment>
<evidence type="ECO:0000256" key="5">
    <source>
        <dbReference type="ARBA" id="ARBA00022822"/>
    </source>
</evidence>
<dbReference type="GO" id="GO:0004834">
    <property type="term" value="F:tryptophan synthase activity"/>
    <property type="evidence" value="ECO:0007669"/>
    <property type="project" value="UniProtKB-EC"/>
</dbReference>
<organism evidence="9">
    <name type="scientific">marine metagenome</name>
    <dbReference type="NCBI Taxonomy" id="408172"/>
    <lineage>
        <taxon>unclassified sequences</taxon>
        <taxon>metagenomes</taxon>
        <taxon>ecological metagenomes</taxon>
    </lineage>
</organism>
<accession>A0A382ZF69</accession>
<dbReference type="InterPro" id="IPR013785">
    <property type="entry name" value="Aldolase_TIM"/>
</dbReference>
<dbReference type="EMBL" id="UINC01183404">
    <property type="protein sequence ID" value="SVD94157.1"/>
    <property type="molecule type" value="Genomic_DNA"/>
</dbReference>
<protein>
    <recommendedName>
        <fullName evidence="3">tryptophan synthase</fullName>
        <ecNumber evidence="3">4.2.1.20</ecNumber>
    </recommendedName>
</protein>
<keyword evidence="7" id="KW-0456">Lyase</keyword>
<proteinExistence type="predicted"/>
<keyword evidence="5" id="KW-0822">Tryptophan biosynthesis</keyword>
<evidence type="ECO:0000256" key="4">
    <source>
        <dbReference type="ARBA" id="ARBA00022605"/>
    </source>
</evidence>
<evidence type="ECO:0000256" key="6">
    <source>
        <dbReference type="ARBA" id="ARBA00023141"/>
    </source>
</evidence>
<keyword evidence="4" id="KW-0028">Amino-acid biosynthesis</keyword>
<dbReference type="InterPro" id="IPR002028">
    <property type="entry name" value="Trp_synthase_suA"/>
</dbReference>
<reference evidence="9" key="1">
    <citation type="submission" date="2018-05" db="EMBL/GenBank/DDBJ databases">
        <authorList>
            <person name="Lanie J.A."/>
            <person name="Ng W.-L."/>
            <person name="Kazmierczak K.M."/>
            <person name="Andrzejewski T.M."/>
            <person name="Davidsen T.M."/>
            <person name="Wayne K.J."/>
            <person name="Tettelin H."/>
            <person name="Glass J.I."/>
            <person name="Rusch D."/>
            <person name="Podicherti R."/>
            <person name="Tsui H.-C.T."/>
            <person name="Winkler M.E."/>
        </authorList>
    </citation>
    <scope>NUCLEOTIDE SEQUENCE</scope>
</reference>
<evidence type="ECO:0000313" key="9">
    <source>
        <dbReference type="EMBL" id="SVD94157.1"/>
    </source>
</evidence>
<dbReference type="NCBIfam" id="TIGR00262">
    <property type="entry name" value="trpA"/>
    <property type="match status" value="1"/>
</dbReference>
<evidence type="ECO:0000256" key="2">
    <source>
        <dbReference type="ARBA" id="ARBA00011270"/>
    </source>
</evidence>
<gene>
    <name evidence="9" type="ORF">METZ01_LOCUS447011</name>
</gene>
<comment type="subunit">
    <text evidence="2">Tetramer of two alpha and two beta chains.</text>
</comment>
<dbReference type="GO" id="GO:0005829">
    <property type="term" value="C:cytosol"/>
    <property type="evidence" value="ECO:0007669"/>
    <property type="project" value="TreeGrafter"/>
</dbReference>
<feature type="non-terminal residue" evidence="9">
    <location>
        <position position="145"/>
    </location>
</feature>
<dbReference type="Pfam" id="PF00290">
    <property type="entry name" value="Trp_syntA"/>
    <property type="match status" value="1"/>
</dbReference>
<dbReference type="UniPathway" id="UPA00035">
    <property type="reaction ID" value="UER00044"/>
</dbReference>
<dbReference type="EC" id="4.2.1.20" evidence="3"/>
<dbReference type="SUPFAM" id="SSF51366">
    <property type="entry name" value="Ribulose-phoshate binding barrel"/>
    <property type="match status" value="1"/>
</dbReference>
<evidence type="ECO:0000256" key="7">
    <source>
        <dbReference type="ARBA" id="ARBA00023239"/>
    </source>
</evidence>
<dbReference type="PANTHER" id="PTHR43406:SF1">
    <property type="entry name" value="TRYPTOPHAN SYNTHASE ALPHA CHAIN, CHLOROPLASTIC"/>
    <property type="match status" value="1"/>
</dbReference>
<evidence type="ECO:0000256" key="1">
    <source>
        <dbReference type="ARBA" id="ARBA00004733"/>
    </source>
</evidence>
<evidence type="ECO:0000256" key="3">
    <source>
        <dbReference type="ARBA" id="ARBA00012043"/>
    </source>
</evidence>
<dbReference type="CDD" id="cd04724">
    <property type="entry name" value="Tryptophan_synthase_alpha"/>
    <property type="match status" value="1"/>
</dbReference>
<sequence>VSRLSSKAGLLRDLGKKALVTYIVAGDPDQSVTVPLLHKLVAAGVDVIELGVPFSDPEAEGPVIQRAHERALRAGTCLLDVMQLVEEFRSLDQETPVVLMGYLNPIEKMGYENFAQKASKCGIDGTIIVNLPPEEAADLSRYLEQ</sequence>
<name>A0A382ZF69_9ZZZZ</name>
<evidence type="ECO:0000256" key="8">
    <source>
        <dbReference type="ARBA" id="ARBA00049047"/>
    </source>
</evidence>
<keyword evidence="6" id="KW-0057">Aromatic amino acid biosynthesis</keyword>
<dbReference type="InterPro" id="IPR011060">
    <property type="entry name" value="RibuloseP-bd_barrel"/>
</dbReference>
<dbReference type="AlphaFoldDB" id="A0A382ZF69"/>